<reference evidence="1 2" key="1">
    <citation type="submission" date="2016-11" db="EMBL/GenBank/DDBJ databases">
        <authorList>
            <person name="Kadnikov V."/>
            <person name="Nazina T."/>
        </authorList>
    </citation>
    <scope>NUCLEOTIDE SEQUENCE [LARGE SCALE GENOMIC DNA]</scope>
    <source>
        <strain evidence="1 2">1017</strain>
    </source>
</reference>
<evidence type="ECO:0000313" key="1">
    <source>
        <dbReference type="EMBL" id="OKO97028.1"/>
    </source>
</evidence>
<dbReference type="Proteomes" id="UP000186030">
    <property type="component" value="Unassembled WGS sequence"/>
</dbReference>
<name>A0A1Q5TA30_9BACL</name>
<sequence length="75" mass="8961">MLGANVDDEDILNLGEYVEYLLNIEDEEYMQPRIKRLFREIKEEVFRIEAKRYAADPANWGASCKWPYDEDDLPF</sequence>
<accession>A0A1Q5TA30</accession>
<comment type="caution">
    <text evidence="1">The sequence shown here is derived from an EMBL/GenBank/DDBJ whole genome shotgun (WGS) entry which is preliminary data.</text>
</comment>
<dbReference type="EMBL" id="MQMG01000001">
    <property type="protein sequence ID" value="OKO97028.1"/>
    <property type="molecule type" value="Genomic_DNA"/>
</dbReference>
<protein>
    <submittedName>
        <fullName evidence="1">Uncharacterized protein</fullName>
    </submittedName>
</protein>
<dbReference type="AlphaFoldDB" id="A0A1Q5TA30"/>
<evidence type="ECO:0000313" key="2">
    <source>
        <dbReference type="Proteomes" id="UP000186030"/>
    </source>
</evidence>
<gene>
    <name evidence="1" type="ORF">BRO54_0041</name>
</gene>
<proteinExistence type="predicted"/>
<reference evidence="2" key="2">
    <citation type="submission" date="2017-01" db="EMBL/GenBank/DDBJ databases">
        <title>Genome sequencing and annotation of Geobacillus sp. 1017, a Hydrocarbon-Oxidizing Thermophilic Bacterium Isolated from a Heavy Oil Reservoir (China).</title>
        <authorList>
            <person name="Kadnikov V.V."/>
            <person name="Mardanov A.V."/>
            <person name="Poltaraus A.B."/>
            <person name="Sokolova D.S."/>
            <person name="Semenova E.M."/>
            <person name="Ravin N.V."/>
            <person name="Tourova T.P."/>
            <person name="Nazina T.N."/>
        </authorList>
    </citation>
    <scope>NUCLEOTIDE SEQUENCE [LARGE SCALE GENOMIC DNA]</scope>
    <source>
        <strain evidence="2">1017</strain>
    </source>
</reference>
<organism evidence="1 2">
    <name type="scientific">Geobacillus proteiniphilus</name>
    <dbReference type="NCBI Taxonomy" id="860353"/>
    <lineage>
        <taxon>Bacteria</taxon>
        <taxon>Bacillati</taxon>
        <taxon>Bacillota</taxon>
        <taxon>Bacilli</taxon>
        <taxon>Bacillales</taxon>
        <taxon>Anoxybacillaceae</taxon>
        <taxon>Geobacillus</taxon>
    </lineage>
</organism>